<dbReference type="RefSeq" id="XP_032825074.1">
    <property type="nucleotide sequence ID" value="XM_032969183.1"/>
</dbReference>
<dbReference type="Proteomes" id="UP001318040">
    <property type="component" value="Chromosome 41"/>
</dbReference>
<keyword evidence="1" id="KW-0433">Leucine-rich repeat</keyword>
<dbReference type="InterPro" id="IPR001611">
    <property type="entry name" value="Leu-rich_rpt"/>
</dbReference>
<evidence type="ECO:0000256" key="3">
    <source>
        <dbReference type="SAM" id="MobiDB-lite"/>
    </source>
</evidence>
<evidence type="ECO:0000313" key="5">
    <source>
        <dbReference type="RefSeq" id="XP_032825074.1"/>
    </source>
</evidence>
<reference evidence="5" key="1">
    <citation type="submission" date="2025-08" db="UniProtKB">
        <authorList>
            <consortium name="RefSeq"/>
        </authorList>
    </citation>
    <scope>IDENTIFICATION</scope>
    <source>
        <tissue evidence="5">Sperm</tissue>
    </source>
</reference>
<name>A0AAJ7TWW4_PETMA</name>
<dbReference type="Gene3D" id="3.80.10.10">
    <property type="entry name" value="Ribonuclease Inhibitor"/>
    <property type="match status" value="1"/>
</dbReference>
<evidence type="ECO:0000256" key="2">
    <source>
        <dbReference type="ARBA" id="ARBA00022737"/>
    </source>
</evidence>
<accession>A0AAJ7TWW4</accession>
<sequence>MAAGVVRVVQRLRETLEEHRDSIDLSACEMTTVPVAVNVMLAEVADDVRVASLADNMLKSLPRNFLSTFSRLHELHLQGNQLKSLPDAVASLTELHFINISRNCFVTFPDTLTATPSLRSIDVSHNSLQELPAEKLAAMPSLATLIVTANPLAQDAVGSLSLLTDTLRVTMAPPEEHNGRGGDRETSAGGDSAARDEARRAADVVAADRCPSQSDRPHLPLPPPPPPPPPLPPIRPRPE</sequence>
<proteinExistence type="predicted"/>
<gene>
    <name evidence="5" type="primary">LRRC20</name>
</gene>
<keyword evidence="2" id="KW-0677">Repeat</keyword>
<dbReference type="GO" id="GO:0005737">
    <property type="term" value="C:cytoplasm"/>
    <property type="evidence" value="ECO:0007669"/>
    <property type="project" value="TreeGrafter"/>
</dbReference>
<dbReference type="InterPro" id="IPR050216">
    <property type="entry name" value="LRR_domain-containing"/>
</dbReference>
<dbReference type="PANTHER" id="PTHR48051:SF1">
    <property type="entry name" value="RAS SUPPRESSOR PROTEIN 1"/>
    <property type="match status" value="1"/>
</dbReference>
<dbReference type="SUPFAM" id="SSF52075">
    <property type="entry name" value="Outer arm dynein light chain 1"/>
    <property type="match status" value="1"/>
</dbReference>
<dbReference type="SMART" id="SM00364">
    <property type="entry name" value="LRR_BAC"/>
    <property type="match status" value="3"/>
</dbReference>
<dbReference type="KEGG" id="pmrn:116950966"/>
<evidence type="ECO:0000313" key="4">
    <source>
        <dbReference type="Proteomes" id="UP001318040"/>
    </source>
</evidence>
<dbReference type="InterPro" id="IPR032675">
    <property type="entry name" value="LRR_dom_sf"/>
</dbReference>
<evidence type="ECO:0000256" key="1">
    <source>
        <dbReference type="ARBA" id="ARBA00022614"/>
    </source>
</evidence>
<dbReference type="PANTHER" id="PTHR48051">
    <property type="match status" value="1"/>
</dbReference>
<keyword evidence="4" id="KW-1185">Reference proteome</keyword>
<dbReference type="GeneID" id="116950966"/>
<dbReference type="AlphaFoldDB" id="A0AAJ7TWW4"/>
<dbReference type="PROSITE" id="PS51450">
    <property type="entry name" value="LRR"/>
    <property type="match status" value="1"/>
</dbReference>
<feature type="compositionally biased region" description="Pro residues" evidence="3">
    <location>
        <begin position="219"/>
        <end position="239"/>
    </location>
</feature>
<dbReference type="Pfam" id="PF00560">
    <property type="entry name" value="LRR_1"/>
    <property type="match status" value="1"/>
</dbReference>
<protein>
    <submittedName>
        <fullName evidence="5">Leucine-rich repeat-containing protein 20</fullName>
    </submittedName>
</protein>
<feature type="compositionally biased region" description="Basic and acidic residues" evidence="3">
    <location>
        <begin position="193"/>
        <end position="202"/>
    </location>
</feature>
<feature type="region of interest" description="Disordered" evidence="3">
    <location>
        <begin position="172"/>
        <end position="239"/>
    </location>
</feature>
<organism evidence="4 5">
    <name type="scientific">Petromyzon marinus</name>
    <name type="common">Sea lamprey</name>
    <dbReference type="NCBI Taxonomy" id="7757"/>
    <lineage>
        <taxon>Eukaryota</taxon>
        <taxon>Metazoa</taxon>
        <taxon>Chordata</taxon>
        <taxon>Craniata</taxon>
        <taxon>Vertebrata</taxon>
        <taxon>Cyclostomata</taxon>
        <taxon>Hyperoartia</taxon>
        <taxon>Petromyzontiformes</taxon>
        <taxon>Petromyzontidae</taxon>
        <taxon>Petromyzon</taxon>
    </lineage>
</organism>
<feature type="compositionally biased region" description="Basic and acidic residues" evidence="3">
    <location>
        <begin position="174"/>
        <end position="186"/>
    </location>
</feature>